<keyword evidence="3" id="KW-1185">Reference proteome</keyword>
<proteinExistence type="predicted"/>
<evidence type="ECO:0008006" key="4">
    <source>
        <dbReference type="Google" id="ProtNLM"/>
    </source>
</evidence>
<sequence>MTLFTVTILLIRSQLFRSRLGGKYHGALNGEEQRDRQKPLNAKSDSISPGLTSIAVDHKHKLRGY</sequence>
<organism evidence="2 3">
    <name type="scientific">Limnoraphis robusta CCNP1315</name>
    <dbReference type="NCBI Taxonomy" id="3110306"/>
    <lineage>
        <taxon>Bacteria</taxon>
        <taxon>Bacillati</taxon>
        <taxon>Cyanobacteriota</taxon>
        <taxon>Cyanophyceae</taxon>
        <taxon>Oscillatoriophycideae</taxon>
        <taxon>Oscillatoriales</taxon>
        <taxon>Sirenicapillariaceae</taxon>
        <taxon>Limnoraphis</taxon>
    </lineage>
</organism>
<protein>
    <recommendedName>
        <fullName evidence="4">Transposase</fullName>
    </recommendedName>
</protein>
<accession>A0ABU5TZ08</accession>
<dbReference type="RefSeq" id="WP_323223964.1">
    <property type="nucleotide sequence ID" value="NZ_JAYGHT010000075.1"/>
</dbReference>
<evidence type="ECO:0000313" key="3">
    <source>
        <dbReference type="Proteomes" id="UP001301728"/>
    </source>
</evidence>
<dbReference type="EMBL" id="JAYGHT010000075">
    <property type="protein sequence ID" value="MEA5520171.1"/>
    <property type="molecule type" value="Genomic_DNA"/>
</dbReference>
<evidence type="ECO:0000256" key="1">
    <source>
        <dbReference type="SAM" id="MobiDB-lite"/>
    </source>
</evidence>
<comment type="caution">
    <text evidence="2">The sequence shown here is derived from an EMBL/GenBank/DDBJ whole genome shotgun (WGS) entry which is preliminary data.</text>
</comment>
<reference evidence="2 3" key="1">
    <citation type="submission" date="2023-12" db="EMBL/GenBank/DDBJ databases">
        <title>Baltic Sea Cyanobacteria.</title>
        <authorList>
            <person name="Delbaje E."/>
            <person name="Fewer D.P."/>
            <person name="Shishido T.K."/>
        </authorList>
    </citation>
    <scope>NUCLEOTIDE SEQUENCE [LARGE SCALE GENOMIC DNA]</scope>
    <source>
        <strain evidence="2 3">CCNP 1315</strain>
    </source>
</reference>
<feature type="region of interest" description="Disordered" evidence="1">
    <location>
        <begin position="24"/>
        <end position="49"/>
    </location>
</feature>
<dbReference type="Proteomes" id="UP001301728">
    <property type="component" value="Unassembled WGS sequence"/>
</dbReference>
<gene>
    <name evidence="2" type="ORF">VB854_14580</name>
</gene>
<evidence type="ECO:0000313" key="2">
    <source>
        <dbReference type="EMBL" id="MEA5520171.1"/>
    </source>
</evidence>
<name>A0ABU5TZ08_9CYAN</name>